<dbReference type="EMBL" id="CAKMAB010000015">
    <property type="protein sequence ID" value="CAH1056905.1"/>
    <property type="molecule type" value="Genomic_DNA"/>
</dbReference>
<dbReference type="PANTHER" id="PTHR37326:SF1">
    <property type="entry name" value="BLL3975 PROTEIN"/>
    <property type="match status" value="1"/>
</dbReference>
<name>A0ABN8FFW1_9BACL</name>
<keyword evidence="4" id="KW-0862">Zinc</keyword>
<dbReference type="PANTHER" id="PTHR37326">
    <property type="entry name" value="BLL3975 PROTEIN"/>
    <property type="match status" value="1"/>
</dbReference>
<protein>
    <recommendedName>
        <fullName evidence="5">Succinylglutamate desuccinylase/Aspartoacylase catalytic domain-containing protein</fullName>
    </recommendedName>
</protein>
<dbReference type="SUPFAM" id="SSF53187">
    <property type="entry name" value="Zn-dependent exopeptidases"/>
    <property type="match status" value="1"/>
</dbReference>
<evidence type="ECO:0000313" key="7">
    <source>
        <dbReference type="Proteomes" id="UP000838749"/>
    </source>
</evidence>
<keyword evidence="2" id="KW-0479">Metal-binding</keyword>
<feature type="domain" description="Succinylglutamate desuccinylase/Aspartoacylase catalytic" evidence="5">
    <location>
        <begin position="28"/>
        <end position="126"/>
    </location>
</feature>
<evidence type="ECO:0000256" key="1">
    <source>
        <dbReference type="ARBA" id="ARBA00001947"/>
    </source>
</evidence>
<comment type="caution">
    <text evidence="6">The sequence shown here is derived from an EMBL/GenBank/DDBJ whole genome shotgun (WGS) entry which is preliminary data.</text>
</comment>
<evidence type="ECO:0000313" key="6">
    <source>
        <dbReference type="EMBL" id="CAH1056905.1"/>
    </source>
</evidence>
<keyword evidence="7" id="KW-1185">Reference proteome</keyword>
<proteinExistence type="predicted"/>
<evidence type="ECO:0000256" key="2">
    <source>
        <dbReference type="ARBA" id="ARBA00022723"/>
    </source>
</evidence>
<dbReference type="Proteomes" id="UP000838749">
    <property type="component" value="Unassembled WGS sequence"/>
</dbReference>
<accession>A0ABN8FFW1</accession>
<dbReference type="Pfam" id="PF24827">
    <property type="entry name" value="AstE_AspA_cat"/>
    <property type="match status" value="1"/>
</dbReference>
<gene>
    <name evidence="6" type="ORF">PAECIP111894_03060</name>
</gene>
<dbReference type="Gene3D" id="3.40.630.10">
    <property type="entry name" value="Zn peptidases"/>
    <property type="match status" value="1"/>
</dbReference>
<evidence type="ECO:0000256" key="4">
    <source>
        <dbReference type="ARBA" id="ARBA00022833"/>
    </source>
</evidence>
<sequence>MMIIENYTLASFTSHATPYYVISGGLPGPVFMVVSGIHGNETASIRAAKNIVNHLRQGELYIYRGTLIIVPLMNQKAYRKRIRGVPDLNRTFPRTRNGSAKHPLSVALLQLVRRYRPTWYLDLHEANGLSQRNPKRLGQSIIIKQGSQGTVTARRIIKDINRTIAKPSYHFNIRLRERPGSSRSAVSRIIGAKAFTVETCWSLDRDLRIRYQIDIVSRFLRSAGLMW</sequence>
<comment type="cofactor">
    <cofactor evidence="1">
        <name>Zn(2+)</name>
        <dbReference type="ChEBI" id="CHEBI:29105"/>
    </cofactor>
</comment>
<evidence type="ECO:0000259" key="5">
    <source>
        <dbReference type="Pfam" id="PF24827"/>
    </source>
</evidence>
<evidence type="ECO:0000256" key="3">
    <source>
        <dbReference type="ARBA" id="ARBA00022801"/>
    </source>
</evidence>
<dbReference type="InterPro" id="IPR053138">
    <property type="entry name" value="N-alpha-Ac-DABA_deacetylase"/>
</dbReference>
<organism evidence="6 7">
    <name type="scientific">Paenibacillus pseudetheri</name>
    <dbReference type="NCBI Taxonomy" id="2897682"/>
    <lineage>
        <taxon>Bacteria</taxon>
        <taxon>Bacillati</taxon>
        <taxon>Bacillota</taxon>
        <taxon>Bacilli</taxon>
        <taxon>Bacillales</taxon>
        <taxon>Paenibacillaceae</taxon>
        <taxon>Paenibacillus</taxon>
    </lineage>
</organism>
<keyword evidence="3" id="KW-0378">Hydrolase</keyword>
<reference evidence="6" key="1">
    <citation type="submission" date="2021-12" db="EMBL/GenBank/DDBJ databases">
        <authorList>
            <person name="Criscuolo A."/>
        </authorList>
    </citation>
    <scope>NUCLEOTIDE SEQUENCE</scope>
    <source>
        <strain evidence="6">CIP111894</strain>
    </source>
</reference>
<dbReference type="InterPro" id="IPR055438">
    <property type="entry name" value="AstE_AspA_cat"/>
</dbReference>